<sequence length="256" mass="28966">KGSDDAGTSGGNSKCDFAVKIGEKVLQGHPAYAALPNKSPKQLGRLVKSCITWLITQFDLHFCTLKQTGHGLVMEGKANTLTGELKNAWDWIKVLFPWYRDIADMAMHSPSFNSTALDNSQSQVDVLLLTNTTHAVSAMPTRKVGKDMFSSVLASVAEKDRESRVEIAQIHSQAQVDISVKQEQTRQDHKLHKEELKINLEYQRLEFQREQMCYEASEAEKRREHEFKMLQAQIQVETLQRDNNAGPDYNIDPFLC</sequence>
<keyword evidence="2" id="KW-1185">Reference proteome</keyword>
<accession>A0ACB8Q4M4</accession>
<reference evidence="1" key="1">
    <citation type="submission" date="2021-02" db="EMBL/GenBank/DDBJ databases">
        <authorList>
            <consortium name="DOE Joint Genome Institute"/>
            <person name="Ahrendt S."/>
            <person name="Looney B.P."/>
            <person name="Miyauchi S."/>
            <person name="Morin E."/>
            <person name="Drula E."/>
            <person name="Courty P.E."/>
            <person name="Chicoki N."/>
            <person name="Fauchery L."/>
            <person name="Kohler A."/>
            <person name="Kuo A."/>
            <person name="Labutti K."/>
            <person name="Pangilinan J."/>
            <person name="Lipzen A."/>
            <person name="Riley R."/>
            <person name="Andreopoulos W."/>
            <person name="He G."/>
            <person name="Johnson J."/>
            <person name="Barry K.W."/>
            <person name="Grigoriev I.V."/>
            <person name="Nagy L."/>
            <person name="Hibbett D."/>
            <person name="Henrissat B."/>
            <person name="Matheny P.B."/>
            <person name="Labbe J."/>
            <person name="Martin F."/>
        </authorList>
    </citation>
    <scope>NUCLEOTIDE SEQUENCE</scope>
    <source>
        <strain evidence="1">EC-137</strain>
    </source>
</reference>
<evidence type="ECO:0000313" key="2">
    <source>
        <dbReference type="Proteomes" id="UP000814128"/>
    </source>
</evidence>
<dbReference type="EMBL" id="MU274385">
    <property type="protein sequence ID" value="KAI0026565.1"/>
    <property type="molecule type" value="Genomic_DNA"/>
</dbReference>
<reference evidence="1" key="2">
    <citation type="journal article" date="2022" name="New Phytol.">
        <title>Evolutionary transition to the ectomycorrhizal habit in the genomes of a hyperdiverse lineage of mushroom-forming fungi.</title>
        <authorList>
            <person name="Looney B."/>
            <person name="Miyauchi S."/>
            <person name="Morin E."/>
            <person name="Drula E."/>
            <person name="Courty P.E."/>
            <person name="Kohler A."/>
            <person name="Kuo A."/>
            <person name="LaButti K."/>
            <person name="Pangilinan J."/>
            <person name="Lipzen A."/>
            <person name="Riley R."/>
            <person name="Andreopoulos W."/>
            <person name="He G."/>
            <person name="Johnson J."/>
            <person name="Nolan M."/>
            <person name="Tritt A."/>
            <person name="Barry K.W."/>
            <person name="Grigoriev I.V."/>
            <person name="Nagy L.G."/>
            <person name="Hibbett D."/>
            <person name="Henrissat B."/>
            <person name="Matheny P.B."/>
            <person name="Labbe J."/>
            <person name="Martin F.M."/>
        </authorList>
    </citation>
    <scope>NUCLEOTIDE SEQUENCE</scope>
    <source>
        <strain evidence="1">EC-137</strain>
    </source>
</reference>
<protein>
    <submittedName>
        <fullName evidence="1">Uncharacterized protein</fullName>
    </submittedName>
</protein>
<comment type="caution">
    <text evidence="1">The sequence shown here is derived from an EMBL/GenBank/DDBJ whole genome shotgun (WGS) entry which is preliminary data.</text>
</comment>
<dbReference type="Proteomes" id="UP000814128">
    <property type="component" value="Unassembled WGS sequence"/>
</dbReference>
<organism evidence="1 2">
    <name type="scientific">Vararia minispora EC-137</name>
    <dbReference type="NCBI Taxonomy" id="1314806"/>
    <lineage>
        <taxon>Eukaryota</taxon>
        <taxon>Fungi</taxon>
        <taxon>Dikarya</taxon>
        <taxon>Basidiomycota</taxon>
        <taxon>Agaricomycotina</taxon>
        <taxon>Agaricomycetes</taxon>
        <taxon>Russulales</taxon>
        <taxon>Lachnocladiaceae</taxon>
        <taxon>Vararia</taxon>
    </lineage>
</organism>
<gene>
    <name evidence="1" type="ORF">K488DRAFT_75249</name>
</gene>
<proteinExistence type="predicted"/>
<evidence type="ECO:0000313" key="1">
    <source>
        <dbReference type="EMBL" id="KAI0026565.1"/>
    </source>
</evidence>
<feature type="non-terminal residue" evidence="1">
    <location>
        <position position="1"/>
    </location>
</feature>
<name>A0ACB8Q4M4_9AGAM</name>